<keyword evidence="2" id="KW-1185">Reference proteome</keyword>
<comment type="caution">
    <text evidence="1">The sequence shown here is derived from an EMBL/GenBank/DDBJ whole genome shotgun (WGS) entry which is preliminary data.</text>
</comment>
<accession>A0A3D8IRW9</accession>
<evidence type="ECO:0000313" key="1">
    <source>
        <dbReference type="EMBL" id="RDU67331.1"/>
    </source>
</evidence>
<protein>
    <recommendedName>
        <fullName evidence="3">Porin</fullName>
    </recommendedName>
</protein>
<gene>
    <name evidence="1" type="ORF">CQA54_05010</name>
</gene>
<dbReference type="NCBIfam" id="NF033922">
    <property type="entry name" value="opr_porin_1"/>
    <property type="match status" value="1"/>
</dbReference>
<dbReference type="InterPro" id="IPR003678">
    <property type="entry name" value="Put_OMP"/>
</dbReference>
<dbReference type="OrthoDB" id="5319022at2"/>
<reference evidence="1 2" key="1">
    <citation type="submission" date="2018-04" db="EMBL/GenBank/DDBJ databases">
        <title>Novel Campyloabacter and Helicobacter Species and Strains.</title>
        <authorList>
            <person name="Mannion A.J."/>
            <person name="Shen Z."/>
            <person name="Fox J.G."/>
        </authorList>
    </citation>
    <scope>NUCLEOTIDE SEQUENCE [LARGE SCALE GENOMIC DNA]</scope>
    <source>
        <strain evidence="1 2">MIT 12-6600</strain>
    </source>
</reference>
<dbReference type="AlphaFoldDB" id="A0A3D8IRW9"/>
<evidence type="ECO:0008006" key="3">
    <source>
        <dbReference type="Google" id="ProtNLM"/>
    </source>
</evidence>
<sequence length="376" mass="42674">MRLWIAICVVFIGNIWAVTLEEYFLMGKPRGHLGSYFQNMTHRTSNFADINASMGYDTPTSRGGISFGGSFWFAARMYEYSKGDFNTTKDNFIWTEGYVRYDNNDRLRLEVGRFYANTEWIKYYNQGIRADYAISPNIFANLMWVNKNAYVTHYRMSDYRNPFDREGVFLGSLNVILPQSPMKILPYFYIAPNRFNAFGVKIQVEKPSIAASVLYANIHLLSYLGRNQFVEQTRTDGDGGFIWIEGGVKWAGVKFGGGVITVSERGASGIDAFGQSTVFERREGLFYADANTFYGLLEYTFPNHVVLESAVRYTSIGAKQILNWEANAKLSVAPDVWLGGGFIGMLNNANITLDDYIFASDGKNYLLGRVFFQANF</sequence>
<evidence type="ECO:0000313" key="2">
    <source>
        <dbReference type="Proteomes" id="UP000256514"/>
    </source>
</evidence>
<dbReference type="Pfam" id="PF02521">
    <property type="entry name" value="HP_OMP_2"/>
    <property type="match status" value="1"/>
</dbReference>
<dbReference type="RefSeq" id="WP_115571048.1">
    <property type="nucleotide sequence ID" value="NZ_NXLT01000003.1"/>
</dbReference>
<dbReference type="Proteomes" id="UP000256514">
    <property type="component" value="Unassembled WGS sequence"/>
</dbReference>
<proteinExistence type="predicted"/>
<dbReference type="EMBL" id="NXLT01000003">
    <property type="protein sequence ID" value="RDU67331.1"/>
    <property type="molecule type" value="Genomic_DNA"/>
</dbReference>
<organism evidence="1 2">
    <name type="scientific">Helicobacter equorum</name>
    <dbReference type="NCBI Taxonomy" id="361872"/>
    <lineage>
        <taxon>Bacteria</taxon>
        <taxon>Pseudomonadati</taxon>
        <taxon>Campylobacterota</taxon>
        <taxon>Epsilonproteobacteria</taxon>
        <taxon>Campylobacterales</taxon>
        <taxon>Helicobacteraceae</taxon>
        <taxon>Helicobacter</taxon>
    </lineage>
</organism>
<name>A0A3D8IRW9_9HELI</name>